<dbReference type="InterPro" id="IPR021247">
    <property type="entry name" value="DUF2785"/>
</dbReference>
<reference evidence="1 2" key="1">
    <citation type="journal article" date="2011" name="J. Bacteriol.">
        <title>Complete genome sequence of the animal pathogen Listeria ivanovii, which provides insights into host specificities and evolution of the genus Listeria.</title>
        <authorList>
            <person name="Buchrieser C."/>
            <person name="Rusniok C."/>
            <person name="Garrido P."/>
            <person name="Hain T."/>
            <person name="Scortti M."/>
            <person name="Lampidis R."/>
            <person name="Karst U."/>
            <person name="Chakraborty T."/>
            <person name="Cossart P."/>
            <person name="Kreft J."/>
            <person name="Vazquez-Boland J.A."/>
            <person name="Goebel W."/>
            <person name="Glaser P."/>
        </authorList>
    </citation>
    <scope>NUCLEOTIDE SEQUENCE [LARGE SCALE GENOMIC DNA]</scope>
    <source>
        <strain evidence="2">ATCC BAA-678 / PAM 55</strain>
    </source>
</reference>
<dbReference type="AlphaFoldDB" id="G2ZFM2"/>
<dbReference type="EMBL" id="FR687253">
    <property type="protein sequence ID" value="CBW85740.1"/>
    <property type="molecule type" value="Genomic_DNA"/>
</dbReference>
<dbReference type="Proteomes" id="UP000001286">
    <property type="component" value="Chromosome"/>
</dbReference>
<protein>
    <recommendedName>
        <fullName evidence="3">DUF2785 domain-containing protein</fullName>
    </recommendedName>
</protein>
<evidence type="ECO:0008006" key="3">
    <source>
        <dbReference type="Google" id="ProtNLM"/>
    </source>
</evidence>
<dbReference type="HOGENOM" id="CLU_074786_0_0_9"/>
<sequence length="267" mass="31059">MLDKNLYNSLKLNNYQLPPNVKEADKIINTFLLCLSSTDCELRDKVAYNIFSEWLLTKDNLSYEQKKTIYYYALNEKNLFYKIKSKESDAIFQRSFLTLIIALLLSNNKVHHFLTDKEVQTTYTSLTKLLTIEKDTRSFVKGKGWAHCIAHTADALDELVYQISIRNKEVKIIMNAITSFYKGNKVMLTGEEDERLSTIIITALSLQKLTYTEVKKWLISFSENIPIINPEIPVINIKQFTQTLLIKLAILGYDIKFKDFPLLTRYL</sequence>
<organism evidence="1 2">
    <name type="scientific">Listeria ivanovii (strain ATCC BAA-678 / PAM 55)</name>
    <dbReference type="NCBI Taxonomy" id="881621"/>
    <lineage>
        <taxon>Bacteria</taxon>
        <taxon>Bacillati</taxon>
        <taxon>Bacillota</taxon>
        <taxon>Bacilli</taxon>
        <taxon>Bacillales</taxon>
        <taxon>Listeriaceae</taxon>
        <taxon>Listeria</taxon>
    </lineage>
</organism>
<dbReference type="eggNOG" id="ENOG502ZC3F">
    <property type="taxonomic scope" value="Bacteria"/>
</dbReference>
<evidence type="ECO:0000313" key="2">
    <source>
        <dbReference type="Proteomes" id="UP000001286"/>
    </source>
</evidence>
<proteinExistence type="predicted"/>
<dbReference type="GeneID" id="57076239"/>
<accession>G2ZFM2</accession>
<gene>
    <name evidence="1" type="ordered locus">LIV_1258</name>
</gene>
<evidence type="ECO:0000313" key="1">
    <source>
        <dbReference type="EMBL" id="CBW85740.1"/>
    </source>
</evidence>
<dbReference type="OrthoDB" id="7619731at2"/>
<name>G2ZFM2_LISIP</name>
<dbReference type="KEGG" id="liv:LIV_1258"/>
<dbReference type="Pfam" id="PF10978">
    <property type="entry name" value="DUF2785"/>
    <property type="match status" value="1"/>
</dbReference>
<dbReference type="RefSeq" id="WP_014092701.1">
    <property type="nucleotide sequence ID" value="NC_016011.1"/>
</dbReference>